<dbReference type="AlphaFoldDB" id="A0A498M4P5"/>
<sequence length="97" mass="10802">MKEEPSGARRMEGRSIAQGPEYHGGGRVTTDQSGARGMKESDPDPMVLGECGAKRKLKGRRPEVELGDQDPRIELETWKPKVDLNNWAKPLKEELMG</sequence>
<dbReference type="EMBL" id="QBIY01013072">
    <property type="protein sequence ID" value="RXN12277.1"/>
    <property type="molecule type" value="Genomic_DNA"/>
</dbReference>
<dbReference type="Proteomes" id="UP000290572">
    <property type="component" value="Unassembled WGS sequence"/>
</dbReference>
<organism evidence="2 3">
    <name type="scientific">Labeo rohita</name>
    <name type="common">Indian major carp</name>
    <name type="synonym">Cyprinus rohita</name>
    <dbReference type="NCBI Taxonomy" id="84645"/>
    <lineage>
        <taxon>Eukaryota</taxon>
        <taxon>Metazoa</taxon>
        <taxon>Chordata</taxon>
        <taxon>Craniata</taxon>
        <taxon>Vertebrata</taxon>
        <taxon>Euteleostomi</taxon>
        <taxon>Actinopterygii</taxon>
        <taxon>Neopterygii</taxon>
        <taxon>Teleostei</taxon>
        <taxon>Ostariophysi</taxon>
        <taxon>Cypriniformes</taxon>
        <taxon>Cyprinidae</taxon>
        <taxon>Labeoninae</taxon>
        <taxon>Labeonini</taxon>
        <taxon>Labeo</taxon>
    </lineage>
</organism>
<gene>
    <name evidence="2" type="ORF">ROHU_029623</name>
</gene>
<evidence type="ECO:0000313" key="2">
    <source>
        <dbReference type="EMBL" id="RXN12277.1"/>
    </source>
</evidence>
<evidence type="ECO:0000313" key="3">
    <source>
        <dbReference type="Proteomes" id="UP000290572"/>
    </source>
</evidence>
<name>A0A498M4P5_LABRO</name>
<evidence type="ECO:0000256" key="1">
    <source>
        <dbReference type="SAM" id="MobiDB-lite"/>
    </source>
</evidence>
<reference evidence="2 3" key="1">
    <citation type="submission" date="2018-03" db="EMBL/GenBank/DDBJ databases">
        <title>Draft genome sequence of Rohu Carp (Labeo rohita).</title>
        <authorList>
            <person name="Das P."/>
            <person name="Kushwaha B."/>
            <person name="Joshi C.G."/>
            <person name="Kumar D."/>
            <person name="Nagpure N.S."/>
            <person name="Sahoo L."/>
            <person name="Das S.P."/>
            <person name="Bit A."/>
            <person name="Patnaik S."/>
            <person name="Meher P.K."/>
            <person name="Jayasankar P."/>
            <person name="Koringa P.G."/>
            <person name="Patel N.V."/>
            <person name="Hinsu A.T."/>
            <person name="Kumar R."/>
            <person name="Pandey M."/>
            <person name="Agarwal S."/>
            <person name="Srivastava S."/>
            <person name="Singh M."/>
            <person name="Iquebal M.A."/>
            <person name="Jaiswal S."/>
            <person name="Angadi U.B."/>
            <person name="Kumar N."/>
            <person name="Raza M."/>
            <person name="Shah T.M."/>
            <person name="Rai A."/>
            <person name="Jena J.K."/>
        </authorList>
    </citation>
    <scope>NUCLEOTIDE SEQUENCE [LARGE SCALE GENOMIC DNA]</scope>
    <source>
        <strain evidence="2">DASCIFA01</strain>
        <tissue evidence="2">Testis</tissue>
    </source>
</reference>
<accession>A0A498M4P5</accession>
<comment type="caution">
    <text evidence="2">The sequence shown here is derived from an EMBL/GenBank/DDBJ whole genome shotgun (WGS) entry which is preliminary data.</text>
</comment>
<protein>
    <submittedName>
        <fullName evidence="2">Uncharacterized protein</fullName>
    </submittedName>
</protein>
<feature type="region of interest" description="Disordered" evidence="1">
    <location>
        <begin position="1"/>
        <end position="50"/>
    </location>
</feature>
<feature type="compositionally biased region" description="Basic and acidic residues" evidence="1">
    <location>
        <begin position="1"/>
        <end position="13"/>
    </location>
</feature>
<proteinExistence type="predicted"/>
<keyword evidence="3" id="KW-1185">Reference proteome</keyword>